<dbReference type="Gene3D" id="2.60.40.1630">
    <property type="entry name" value="bacillus anthracis domain"/>
    <property type="match status" value="1"/>
</dbReference>
<dbReference type="EMBL" id="BMBA01000001">
    <property type="protein sequence ID" value="GFZ30836.1"/>
    <property type="molecule type" value="Genomic_DNA"/>
</dbReference>
<dbReference type="RefSeq" id="WP_206868900.1">
    <property type="nucleotide sequence ID" value="NZ_BMBA01000001.1"/>
</dbReference>
<dbReference type="Proteomes" id="UP000663802">
    <property type="component" value="Unassembled WGS sequence"/>
</dbReference>
<organism evidence="2 3">
    <name type="scientific">Clostridium zeae</name>
    <dbReference type="NCBI Taxonomy" id="2759022"/>
    <lineage>
        <taxon>Bacteria</taxon>
        <taxon>Bacillati</taxon>
        <taxon>Bacillota</taxon>
        <taxon>Clostridia</taxon>
        <taxon>Eubacteriales</taxon>
        <taxon>Clostridiaceae</taxon>
        <taxon>Clostridium</taxon>
    </lineage>
</organism>
<keyword evidence="1" id="KW-0812">Transmembrane</keyword>
<name>A0ABQ1E7Y2_9CLOT</name>
<reference evidence="2 3" key="1">
    <citation type="journal article" date="2021" name="Int. J. Syst. Evol. Microbiol.">
        <title>Clostridium zeae sp. nov., isolated from corn silage.</title>
        <authorList>
            <person name="Kobayashi H."/>
            <person name="Tanizawa Y."/>
            <person name="Yagura M."/>
            <person name="Sakamoto M."/>
            <person name="Ohkuma M."/>
            <person name="Tohno M."/>
        </authorList>
    </citation>
    <scope>NUCLEOTIDE SEQUENCE [LARGE SCALE GENOMIC DNA]</scope>
    <source>
        <strain evidence="2 3">CSC2</strain>
    </source>
</reference>
<proteinExistence type="predicted"/>
<accession>A0ABQ1E7Y2</accession>
<evidence type="ECO:0008006" key="4">
    <source>
        <dbReference type="Google" id="ProtNLM"/>
    </source>
</evidence>
<evidence type="ECO:0000313" key="3">
    <source>
        <dbReference type="Proteomes" id="UP000663802"/>
    </source>
</evidence>
<feature type="transmembrane region" description="Helical" evidence="1">
    <location>
        <begin position="52"/>
        <end position="68"/>
    </location>
</feature>
<gene>
    <name evidence="2" type="ORF">CSC2_13620</name>
</gene>
<evidence type="ECO:0000313" key="2">
    <source>
        <dbReference type="EMBL" id="GFZ30836.1"/>
    </source>
</evidence>
<sequence length="344" mass="38589">MDDFLDNQIKILLNEDEGIPEGVMNKINTSFEIIREKERSAKAKKNRVRRRFSAVAAVLLLIVGISSYKPVFAAVKGFLFGAGDRGLQRAVDNNYMQKLSNIYTEADSIRIEATDIVVDSSKLAINIKLNFKDASIIKDKDNIMFAFNLKDEKGNIIIDDGGGIVKGWMQMPDLSRKEFGEAVVSIVMDSSEAKIPKSKNLLLEVRRIYLEKNNELEKRINGSWQLNIPLEATFVNSKTIKYEPLDNNSRLEVISAEAFPTGMVVKFRAKNNGQEQLVNKAKLIGSNDKKYTIAGSASMEDLPESKALVIMNFDATSFDDLDELKLKVENLDGKDEVVTLRKVK</sequence>
<keyword evidence="3" id="KW-1185">Reference proteome</keyword>
<protein>
    <recommendedName>
        <fullName evidence="4">DUF4179 domain-containing protein</fullName>
    </recommendedName>
</protein>
<evidence type="ECO:0000256" key="1">
    <source>
        <dbReference type="SAM" id="Phobius"/>
    </source>
</evidence>
<comment type="caution">
    <text evidence="2">The sequence shown here is derived from an EMBL/GenBank/DDBJ whole genome shotgun (WGS) entry which is preliminary data.</text>
</comment>
<keyword evidence="1" id="KW-0472">Membrane</keyword>
<keyword evidence="1" id="KW-1133">Transmembrane helix</keyword>